<organism evidence="2 3">
    <name type="scientific">Marasmius tenuissimus</name>
    <dbReference type="NCBI Taxonomy" id="585030"/>
    <lineage>
        <taxon>Eukaryota</taxon>
        <taxon>Fungi</taxon>
        <taxon>Dikarya</taxon>
        <taxon>Basidiomycota</taxon>
        <taxon>Agaricomycotina</taxon>
        <taxon>Agaricomycetes</taxon>
        <taxon>Agaricomycetidae</taxon>
        <taxon>Agaricales</taxon>
        <taxon>Marasmiineae</taxon>
        <taxon>Marasmiaceae</taxon>
        <taxon>Marasmius</taxon>
    </lineage>
</organism>
<evidence type="ECO:0000313" key="3">
    <source>
        <dbReference type="Proteomes" id="UP001437256"/>
    </source>
</evidence>
<dbReference type="Proteomes" id="UP001437256">
    <property type="component" value="Unassembled WGS sequence"/>
</dbReference>
<dbReference type="EMBL" id="JBBXMP010000525">
    <property type="protein sequence ID" value="KAL0057470.1"/>
    <property type="molecule type" value="Genomic_DNA"/>
</dbReference>
<gene>
    <name evidence="2" type="ORF">AAF712_015887</name>
</gene>
<evidence type="ECO:0000313" key="2">
    <source>
        <dbReference type="EMBL" id="KAL0057470.1"/>
    </source>
</evidence>
<comment type="caution">
    <text evidence="2">The sequence shown here is derived from an EMBL/GenBank/DDBJ whole genome shotgun (WGS) entry which is preliminary data.</text>
</comment>
<reference evidence="2 3" key="1">
    <citation type="submission" date="2024-05" db="EMBL/GenBank/DDBJ databases">
        <title>A draft genome resource for the thread blight pathogen Marasmius tenuissimus strain MS-2.</title>
        <authorList>
            <person name="Yulfo-Soto G.E."/>
            <person name="Baruah I.K."/>
            <person name="Amoako-Attah I."/>
            <person name="Bukari Y."/>
            <person name="Meinhardt L.W."/>
            <person name="Bailey B.A."/>
            <person name="Cohen S.P."/>
        </authorList>
    </citation>
    <scope>NUCLEOTIDE SEQUENCE [LARGE SCALE GENOMIC DNA]</scope>
    <source>
        <strain evidence="2 3">MS-2</strain>
    </source>
</reference>
<proteinExistence type="predicted"/>
<evidence type="ECO:0000256" key="1">
    <source>
        <dbReference type="SAM" id="MobiDB-lite"/>
    </source>
</evidence>
<keyword evidence="3" id="KW-1185">Reference proteome</keyword>
<accession>A0ABR2Z876</accession>
<protein>
    <submittedName>
        <fullName evidence="2">Uncharacterized protein</fullName>
    </submittedName>
</protein>
<sequence length="68" mass="7718">MFSLVDTPINFEVDCGKGDSFTGRLAKGFKLWMNRNDDMSTRREGKCRAVNTEDPDADDWNLVQSNNS</sequence>
<name>A0ABR2Z876_9AGAR</name>
<feature type="region of interest" description="Disordered" evidence="1">
    <location>
        <begin position="42"/>
        <end position="68"/>
    </location>
</feature>